<name>A0A9P0KXQ8_ACAOB</name>
<comment type="caution">
    <text evidence="1">The sequence shown here is derived from an EMBL/GenBank/DDBJ whole genome shotgun (WGS) entry which is preliminary data.</text>
</comment>
<gene>
    <name evidence="1" type="ORF">ACAOBT_LOCUS17253</name>
</gene>
<protein>
    <submittedName>
        <fullName evidence="1">Uncharacterized protein</fullName>
    </submittedName>
</protein>
<dbReference type="EMBL" id="CAKOFQ010006999">
    <property type="protein sequence ID" value="CAH1986442.1"/>
    <property type="molecule type" value="Genomic_DNA"/>
</dbReference>
<evidence type="ECO:0000313" key="1">
    <source>
        <dbReference type="EMBL" id="CAH1986442.1"/>
    </source>
</evidence>
<keyword evidence="2" id="KW-1185">Reference proteome</keyword>
<dbReference type="AlphaFoldDB" id="A0A9P0KXQ8"/>
<sequence>MKQNIGRANFLSSSICHRQAARKTTRRFNLRSTFKCPLFRF</sequence>
<evidence type="ECO:0000313" key="2">
    <source>
        <dbReference type="Proteomes" id="UP001152888"/>
    </source>
</evidence>
<accession>A0A9P0KXQ8</accession>
<organism evidence="1 2">
    <name type="scientific">Acanthoscelides obtectus</name>
    <name type="common">Bean weevil</name>
    <name type="synonym">Bruchus obtectus</name>
    <dbReference type="NCBI Taxonomy" id="200917"/>
    <lineage>
        <taxon>Eukaryota</taxon>
        <taxon>Metazoa</taxon>
        <taxon>Ecdysozoa</taxon>
        <taxon>Arthropoda</taxon>
        <taxon>Hexapoda</taxon>
        <taxon>Insecta</taxon>
        <taxon>Pterygota</taxon>
        <taxon>Neoptera</taxon>
        <taxon>Endopterygota</taxon>
        <taxon>Coleoptera</taxon>
        <taxon>Polyphaga</taxon>
        <taxon>Cucujiformia</taxon>
        <taxon>Chrysomeloidea</taxon>
        <taxon>Chrysomelidae</taxon>
        <taxon>Bruchinae</taxon>
        <taxon>Bruchini</taxon>
        <taxon>Acanthoscelides</taxon>
    </lineage>
</organism>
<proteinExistence type="predicted"/>
<reference evidence="1" key="1">
    <citation type="submission" date="2022-03" db="EMBL/GenBank/DDBJ databases">
        <authorList>
            <person name="Sayadi A."/>
        </authorList>
    </citation>
    <scope>NUCLEOTIDE SEQUENCE</scope>
</reference>
<dbReference type="Proteomes" id="UP001152888">
    <property type="component" value="Unassembled WGS sequence"/>
</dbReference>